<dbReference type="PRINTS" id="PR00081">
    <property type="entry name" value="GDHRDH"/>
</dbReference>
<dbReference type="RefSeq" id="WP_055062260.1">
    <property type="nucleotide sequence ID" value="NZ_CVRQ01000025.1"/>
</dbReference>
<dbReference type="PRINTS" id="PR00080">
    <property type="entry name" value="SDRFAMILY"/>
</dbReference>
<name>A0A0M6WS50_9FIRM</name>
<dbReference type="SUPFAM" id="SSF51735">
    <property type="entry name" value="NAD(P)-binding Rossmann-fold domains"/>
    <property type="match status" value="1"/>
</dbReference>
<evidence type="ECO:0000256" key="3">
    <source>
        <dbReference type="ARBA" id="ARBA00023221"/>
    </source>
</evidence>
<dbReference type="InterPro" id="IPR020904">
    <property type="entry name" value="Sc_DH/Rdtase_CS"/>
</dbReference>
<dbReference type="PANTHER" id="PTHR42879:SF2">
    <property type="entry name" value="3-OXOACYL-[ACYL-CARRIER-PROTEIN] REDUCTASE FABG"/>
    <property type="match status" value="1"/>
</dbReference>
<keyword evidence="3" id="KW-0753">Steroid metabolism</keyword>
<sequence length="268" mass="28861">MTNQTNNTNHINHINQTNHTNHINHINKTAIITGASRGIGAAIAKKLASCGYNLSLCCRNSSDRLKALADELHCAYGIEVLCYTGNVGDFFFAKDMVTNTISHFGHIDVLINNAGISHIGLLSDMTPEEWNNIVAINLTGVFNFTKLVIPYMVADKCGRILQISSVWGNVGASCEVAYSACKGGINAFTKALGKELAPSHIPVNAIACGVIDTDMNRCFDETERAELADEIPAGRFATACEVADMAYSVITAPDYLTGQIITFDGGWI</sequence>
<dbReference type="InterPro" id="IPR050259">
    <property type="entry name" value="SDR"/>
</dbReference>
<dbReference type="EMBL" id="CVRQ01000025">
    <property type="protein sequence ID" value="CRL40104.1"/>
    <property type="molecule type" value="Genomic_DNA"/>
</dbReference>
<evidence type="ECO:0000256" key="1">
    <source>
        <dbReference type="ARBA" id="ARBA00006484"/>
    </source>
</evidence>
<reference evidence="6" key="1">
    <citation type="submission" date="2015-05" db="EMBL/GenBank/DDBJ databases">
        <authorList>
            <consortium name="Pathogen Informatics"/>
        </authorList>
    </citation>
    <scope>NUCLEOTIDE SEQUENCE [LARGE SCALE GENOMIC DNA]</scope>
    <source>
        <strain evidence="6">T1-815</strain>
    </source>
</reference>
<dbReference type="NCBIfam" id="NF047420">
    <property type="entry name" value="EF_P_mod_YmfI"/>
    <property type="match status" value="1"/>
</dbReference>
<dbReference type="AlphaFoldDB" id="A0A0M6WS50"/>
<keyword evidence="6" id="KW-1185">Reference proteome</keyword>
<evidence type="ECO:0000256" key="2">
    <source>
        <dbReference type="ARBA" id="ARBA00023002"/>
    </source>
</evidence>
<dbReference type="GO" id="GO:0032787">
    <property type="term" value="P:monocarboxylic acid metabolic process"/>
    <property type="evidence" value="ECO:0007669"/>
    <property type="project" value="UniProtKB-ARBA"/>
</dbReference>
<proteinExistence type="inferred from homology"/>
<dbReference type="Gene3D" id="3.40.50.720">
    <property type="entry name" value="NAD(P)-binding Rossmann-like Domain"/>
    <property type="match status" value="1"/>
</dbReference>
<evidence type="ECO:0000256" key="4">
    <source>
        <dbReference type="RuleBase" id="RU000363"/>
    </source>
</evidence>
<protein>
    <submittedName>
        <fullName evidence="5">3-oxoacyl-ACP reductase</fullName>
    </submittedName>
</protein>
<dbReference type="GO" id="GO:0016491">
    <property type="term" value="F:oxidoreductase activity"/>
    <property type="evidence" value="ECO:0007669"/>
    <property type="project" value="UniProtKB-KW"/>
</dbReference>
<dbReference type="FunFam" id="3.40.50.720:FF:000173">
    <property type="entry name" value="3-oxoacyl-[acyl-carrier protein] reductase"/>
    <property type="match status" value="1"/>
</dbReference>
<gene>
    <name evidence="5" type="ORF">T1815_22421</name>
</gene>
<dbReference type="InterPro" id="IPR002347">
    <property type="entry name" value="SDR_fam"/>
</dbReference>
<dbReference type="Proteomes" id="UP000049472">
    <property type="component" value="Unassembled WGS sequence"/>
</dbReference>
<dbReference type="PANTHER" id="PTHR42879">
    <property type="entry name" value="3-OXOACYL-(ACYL-CARRIER-PROTEIN) REDUCTASE"/>
    <property type="match status" value="1"/>
</dbReference>
<keyword evidence="3" id="KW-0443">Lipid metabolism</keyword>
<dbReference type="GO" id="GO:0008202">
    <property type="term" value="P:steroid metabolic process"/>
    <property type="evidence" value="ECO:0007669"/>
    <property type="project" value="UniProtKB-KW"/>
</dbReference>
<evidence type="ECO:0000313" key="5">
    <source>
        <dbReference type="EMBL" id="CRL40104.1"/>
    </source>
</evidence>
<dbReference type="Pfam" id="PF00106">
    <property type="entry name" value="adh_short"/>
    <property type="match status" value="1"/>
</dbReference>
<accession>A0A0M6WS50</accession>
<dbReference type="InterPro" id="IPR036291">
    <property type="entry name" value="NAD(P)-bd_dom_sf"/>
</dbReference>
<organism evidence="5 6">
    <name type="scientific">Agathobacter rectalis</name>
    <dbReference type="NCBI Taxonomy" id="39491"/>
    <lineage>
        <taxon>Bacteria</taxon>
        <taxon>Bacillati</taxon>
        <taxon>Bacillota</taxon>
        <taxon>Clostridia</taxon>
        <taxon>Lachnospirales</taxon>
        <taxon>Lachnospiraceae</taxon>
        <taxon>Agathobacter</taxon>
    </lineage>
</organism>
<evidence type="ECO:0000313" key="6">
    <source>
        <dbReference type="Proteomes" id="UP000049472"/>
    </source>
</evidence>
<keyword evidence="2" id="KW-0560">Oxidoreductase</keyword>
<dbReference type="PROSITE" id="PS00061">
    <property type="entry name" value="ADH_SHORT"/>
    <property type="match status" value="1"/>
</dbReference>
<comment type="similarity">
    <text evidence="1 4">Belongs to the short-chain dehydrogenases/reductases (SDR) family.</text>
</comment>